<accession>A0A6G1LMP7</accession>
<evidence type="ECO:0000259" key="3">
    <source>
        <dbReference type="PROSITE" id="PS50157"/>
    </source>
</evidence>
<feature type="compositionally biased region" description="Low complexity" evidence="2">
    <location>
        <begin position="217"/>
        <end position="228"/>
    </location>
</feature>
<gene>
    <name evidence="4" type="ORF">EJ03DRAFT_945</name>
</gene>
<sequence length="256" mass="28370">MRYHMPKAQRPLGCNESSECNERFLFKKDLEKHINSVHRKMRFYCTVRGCGKQYKRHDARIRHMTSNHREATILERDDTAVPPTPPTLQSLQTPRVPHISLSPGGSDGAARGPWPAGLSTETSSVSSPVSPRTSFSQFSDSFLDLRSRSGSQSTAPTSVMSSFQKEMPTYATMASMPAHDSRDISKPCRSGMPKHHRLHATSPLPSQRGASKELKTHSAAKGHASSAHISEHLAPSQSKAKRNDEIRLPQRPAGRK</sequence>
<keyword evidence="1" id="KW-0479">Metal-binding</keyword>
<dbReference type="Gene3D" id="3.30.160.60">
    <property type="entry name" value="Classic Zinc Finger"/>
    <property type="match status" value="1"/>
</dbReference>
<protein>
    <recommendedName>
        <fullName evidence="3">C2H2-type domain-containing protein</fullName>
    </recommendedName>
</protein>
<keyword evidence="5" id="KW-1185">Reference proteome</keyword>
<reference evidence="4" key="1">
    <citation type="journal article" date="2020" name="Stud. Mycol.">
        <title>101 Dothideomycetes genomes: a test case for predicting lifestyles and emergence of pathogens.</title>
        <authorList>
            <person name="Haridas S."/>
            <person name="Albert R."/>
            <person name="Binder M."/>
            <person name="Bloem J."/>
            <person name="Labutti K."/>
            <person name="Salamov A."/>
            <person name="Andreopoulos B."/>
            <person name="Baker S."/>
            <person name="Barry K."/>
            <person name="Bills G."/>
            <person name="Bluhm B."/>
            <person name="Cannon C."/>
            <person name="Castanera R."/>
            <person name="Culley D."/>
            <person name="Daum C."/>
            <person name="Ezra D."/>
            <person name="Gonzalez J."/>
            <person name="Henrissat B."/>
            <person name="Kuo A."/>
            <person name="Liang C."/>
            <person name="Lipzen A."/>
            <person name="Lutzoni F."/>
            <person name="Magnuson J."/>
            <person name="Mondo S."/>
            <person name="Nolan M."/>
            <person name="Ohm R."/>
            <person name="Pangilinan J."/>
            <person name="Park H.-J."/>
            <person name="Ramirez L."/>
            <person name="Alfaro M."/>
            <person name="Sun H."/>
            <person name="Tritt A."/>
            <person name="Yoshinaga Y."/>
            <person name="Zwiers L.-H."/>
            <person name="Turgeon B."/>
            <person name="Goodwin S."/>
            <person name="Spatafora J."/>
            <person name="Crous P."/>
            <person name="Grigoriev I."/>
        </authorList>
    </citation>
    <scope>NUCLEOTIDE SEQUENCE</scope>
    <source>
        <strain evidence="4">CBS 116005</strain>
    </source>
</reference>
<evidence type="ECO:0000313" key="5">
    <source>
        <dbReference type="Proteomes" id="UP000799436"/>
    </source>
</evidence>
<dbReference type="GO" id="GO:0008270">
    <property type="term" value="F:zinc ion binding"/>
    <property type="evidence" value="ECO:0007669"/>
    <property type="project" value="UniProtKB-KW"/>
</dbReference>
<evidence type="ECO:0000256" key="1">
    <source>
        <dbReference type="PROSITE-ProRule" id="PRU00042"/>
    </source>
</evidence>
<evidence type="ECO:0000313" key="4">
    <source>
        <dbReference type="EMBL" id="KAF2774136.1"/>
    </source>
</evidence>
<evidence type="ECO:0000256" key="2">
    <source>
        <dbReference type="SAM" id="MobiDB-lite"/>
    </source>
</evidence>
<dbReference type="EMBL" id="ML995808">
    <property type="protein sequence ID" value="KAF2774136.1"/>
    <property type="molecule type" value="Genomic_DNA"/>
</dbReference>
<feature type="region of interest" description="Disordered" evidence="2">
    <location>
        <begin position="75"/>
        <end position="135"/>
    </location>
</feature>
<dbReference type="SUPFAM" id="SSF57667">
    <property type="entry name" value="beta-beta-alpha zinc fingers"/>
    <property type="match status" value="1"/>
</dbReference>
<dbReference type="AlphaFoldDB" id="A0A6G1LMP7"/>
<dbReference type="InterPro" id="IPR036236">
    <property type="entry name" value="Znf_C2H2_sf"/>
</dbReference>
<organism evidence="4 5">
    <name type="scientific">Teratosphaeria nubilosa</name>
    <dbReference type="NCBI Taxonomy" id="161662"/>
    <lineage>
        <taxon>Eukaryota</taxon>
        <taxon>Fungi</taxon>
        <taxon>Dikarya</taxon>
        <taxon>Ascomycota</taxon>
        <taxon>Pezizomycotina</taxon>
        <taxon>Dothideomycetes</taxon>
        <taxon>Dothideomycetidae</taxon>
        <taxon>Mycosphaerellales</taxon>
        <taxon>Teratosphaeriaceae</taxon>
        <taxon>Teratosphaeria</taxon>
    </lineage>
</organism>
<proteinExistence type="predicted"/>
<feature type="compositionally biased region" description="Low complexity" evidence="2">
    <location>
        <begin position="119"/>
        <end position="135"/>
    </location>
</feature>
<dbReference type="OrthoDB" id="654211at2759"/>
<keyword evidence="1" id="KW-0862">Zinc</keyword>
<feature type="region of interest" description="Disordered" evidence="2">
    <location>
        <begin position="174"/>
        <end position="256"/>
    </location>
</feature>
<dbReference type="Proteomes" id="UP000799436">
    <property type="component" value="Unassembled WGS sequence"/>
</dbReference>
<dbReference type="InterPro" id="IPR013087">
    <property type="entry name" value="Znf_C2H2_type"/>
</dbReference>
<dbReference type="SMART" id="SM00355">
    <property type="entry name" value="ZnF_C2H2"/>
    <property type="match status" value="2"/>
</dbReference>
<dbReference type="PROSITE" id="PS50157">
    <property type="entry name" value="ZINC_FINGER_C2H2_2"/>
    <property type="match status" value="1"/>
</dbReference>
<keyword evidence="1" id="KW-0863">Zinc-finger</keyword>
<dbReference type="PROSITE" id="PS00028">
    <property type="entry name" value="ZINC_FINGER_C2H2_1"/>
    <property type="match status" value="1"/>
</dbReference>
<name>A0A6G1LMP7_9PEZI</name>
<feature type="domain" description="C2H2-type" evidence="3">
    <location>
        <begin position="12"/>
        <end position="43"/>
    </location>
</feature>